<proteinExistence type="predicted"/>
<organism evidence="1 2">
    <name type="scientific">Gulo gulo</name>
    <name type="common">Wolverine</name>
    <name type="synonym">Gluton</name>
    <dbReference type="NCBI Taxonomy" id="48420"/>
    <lineage>
        <taxon>Eukaryota</taxon>
        <taxon>Metazoa</taxon>
        <taxon>Chordata</taxon>
        <taxon>Craniata</taxon>
        <taxon>Vertebrata</taxon>
        <taxon>Euteleostomi</taxon>
        <taxon>Mammalia</taxon>
        <taxon>Eutheria</taxon>
        <taxon>Laurasiatheria</taxon>
        <taxon>Carnivora</taxon>
        <taxon>Caniformia</taxon>
        <taxon>Musteloidea</taxon>
        <taxon>Mustelidae</taxon>
        <taxon>Guloninae</taxon>
        <taxon>Gulo</taxon>
    </lineage>
</organism>
<keyword evidence="2" id="KW-1185">Reference proteome</keyword>
<name>A0A9X9LPH2_GULGU</name>
<gene>
    <name evidence="1" type="ORF">BN2614_LOCUS1</name>
</gene>
<reference evidence="1 2" key="1">
    <citation type="submission" date="2018-10" db="EMBL/GenBank/DDBJ databases">
        <authorList>
            <person name="Ekblom R."/>
            <person name="Jareborg N."/>
        </authorList>
    </citation>
    <scope>NUCLEOTIDE SEQUENCE [LARGE SCALE GENOMIC DNA]</scope>
    <source>
        <tissue evidence="1">Muscle</tissue>
    </source>
</reference>
<dbReference type="EMBL" id="CYRY02010319">
    <property type="protein sequence ID" value="VCW78576.1"/>
    <property type="molecule type" value="Genomic_DNA"/>
</dbReference>
<evidence type="ECO:0000313" key="2">
    <source>
        <dbReference type="Proteomes" id="UP000269945"/>
    </source>
</evidence>
<comment type="caution">
    <text evidence="1">The sequence shown here is derived from an EMBL/GenBank/DDBJ whole genome shotgun (WGS) entry which is preliminary data.</text>
</comment>
<dbReference type="AlphaFoldDB" id="A0A9X9LPH2"/>
<dbReference type="Proteomes" id="UP000269945">
    <property type="component" value="Unassembled WGS sequence"/>
</dbReference>
<protein>
    <submittedName>
        <fullName evidence="1">Uncharacterized protein</fullName>
    </submittedName>
</protein>
<accession>A0A9X9LPH2</accession>
<evidence type="ECO:0000313" key="1">
    <source>
        <dbReference type="EMBL" id="VCW78576.1"/>
    </source>
</evidence>
<sequence length="99" mass="10876">MSAHPTLSCRRCPCFCRSHVLNASQNLYICCISLLCSSNSSNSQRSLNKQKQKQKQRPLLETFEVMVFCFVALWPSGTPTCHPNTAASVLADPGVSSDP</sequence>